<feature type="transmembrane region" description="Helical" evidence="1">
    <location>
        <begin position="45"/>
        <end position="67"/>
    </location>
</feature>
<feature type="transmembrane region" description="Helical" evidence="1">
    <location>
        <begin position="74"/>
        <end position="93"/>
    </location>
</feature>
<proteinExistence type="predicted"/>
<evidence type="ECO:0000313" key="2">
    <source>
        <dbReference type="EMBL" id="TBU99821.1"/>
    </source>
</evidence>
<evidence type="ECO:0000256" key="1">
    <source>
        <dbReference type="SAM" id="Phobius"/>
    </source>
</evidence>
<dbReference type="EMBL" id="QJUP01000001">
    <property type="protein sequence ID" value="TBU99821.1"/>
    <property type="molecule type" value="Genomic_DNA"/>
</dbReference>
<comment type="caution">
    <text evidence="2">The sequence shown here is derived from an EMBL/GenBank/DDBJ whole genome shotgun (WGS) entry which is preliminary data.</text>
</comment>
<accession>A0A4Q9RF50</accession>
<keyword evidence="1" id="KW-0472">Membrane</keyword>
<dbReference type="AlphaFoldDB" id="A0A4Q9RF50"/>
<feature type="transmembrane region" description="Helical" evidence="1">
    <location>
        <begin position="17"/>
        <end position="39"/>
    </location>
</feature>
<gene>
    <name evidence="2" type="ORF">DNJ96_00535</name>
</gene>
<name>A0A4Q9RF50_9GAMM</name>
<dbReference type="InterPro" id="IPR022109">
    <property type="entry name" value="DUF3649"/>
</dbReference>
<keyword evidence="3" id="KW-1185">Reference proteome</keyword>
<dbReference type="Proteomes" id="UP000292639">
    <property type="component" value="Unassembled WGS sequence"/>
</dbReference>
<protein>
    <submittedName>
        <fullName evidence="2">Iron transporter</fullName>
    </submittedName>
</protein>
<keyword evidence="1" id="KW-1133">Transmembrane helix</keyword>
<keyword evidence="1" id="KW-0812">Transmembrane</keyword>
<dbReference type="OrthoDB" id="1684279at2"/>
<dbReference type="RefSeq" id="WP_131183291.1">
    <property type="nucleotide sequence ID" value="NZ_QJUO01000003.1"/>
</dbReference>
<organism evidence="2 3">
    <name type="scientific">Stutzerimonas kirkiae</name>
    <dbReference type="NCBI Taxonomy" id="2211392"/>
    <lineage>
        <taxon>Bacteria</taxon>
        <taxon>Pseudomonadati</taxon>
        <taxon>Pseudomonadota</taxon>
        <taxon>Gammaproteobacteria</taxon>
        <taxon>Pseudomonadales</taxon>
        <taxon>Pseudomonadaceae</taxon>
        <taxon>Stutzerimonas</taxon>
    </lineage>
</organism>
<dbReference type="Pfam" id="PF12365">
    <property type="entry name" value="DUF3649"/>
    <property type="match status" value="1"/>
</dbReference>
<reference evidence="2 3" key="1">
    <citation type="submission" date="2018-06" db="EMBL/GenBank/DDBJ databases">
        <title>Three novel Pseudomonas species isolated from symptomatic oak.</title>
        <authorList>
            <person name="Bueno-Gonzalez V."/>
            <person name="Brady C."/>
        </authorList>
    </citation>
    <scope>NUCLEOTIDE SEQUENCE [LARGE SCALE GENOMIC DNA]</scope>
    <source>
        <strain evidence="2 3">P17C</strain>
    </source>
</reference>
<sequence>MNISESARYRWRVASRVLAAVLGGYALTSVVTVLLALIWPTQQAHAVLAATLLSFAVYACVVIWVFSTRSATRAWLGMVLPTVVLALVCWMLLPGGAA</sequence>
<evidence type="ECO:0000313" key="3">
    <source>
        <dbReference type="Proteomes" id="UP000292639"/>
    </source>
</evidence>